<evidence type="ECO:0000313" key="1">
    <source>
        <dbReference type="EMBL" id="WFE88129.1"/>
    </source>
</evidence>
<sequence length="80" mass="9322">MQQVLREKRIDLDSVKRKKLIERLLLEISRSHGDLYYQSTSTIALQIKDYIQGDAKLNTEERALLEPLSQTDIEVLLSLH</sequence>
<accession>A0ABY8F064</accession>
<name>A0ABY8F064_9HYPH</name>
<dbReference type="EMBL" id="CP120863">
    <property type="protein sequence ID" value="WFE88129.1"/>
    <property type="molecule type" value="Genomic_DNA"/>
</dbReference>
<proteinExistence type="predicted"/>
<dbReference type="Proteomes" id="UP001209803">
    <property type="component" value="Chromosome"/>
</dbReference>
<keyword evidence="2" id="KW-1185">Reference proteome</keyword>
<dbReference type="RefSeq" id="WP_265681263.1">
    <property type="nucleotide sequence ID" value="NZ_CP120863.1"/>
</dbReference>
<organism evidence="1 2">
    <name type="scientific">Roseibium porphyridii</name>
    <dbReference type="NCBI Taxonomy" id="2866279"/>
    <lineage>
        <taxon>Bacteria</taxon>
        <taxon>Pseudomonadati</taxon>
        <taxon>Pseudomonadota</taxon>
        <taxon>Alphaproteobacteria</taxon>
        <taxon>Hyphomicrobiales</taxon>
        <taxon>Stappiaceae</taxon>
        <taxon>Roseibium</taxon>
    </lineage>
</organism>
<gene>
    <name evidence="1" type="ORF">K1718_18410</name>
</gene>
<evidence type="ECO:0000313" key="2">
    <source>
        <dbReference type="Proteomes" id="UP001209803"/>
    </source>
</evidence>
<protein>
    <submittedName>
        <fullName evidence="1">Uncharacterized protein</fullName>
    </submittedName>
</protein>
<reference evidence="1 2" key="1">
    <citation type="submission" date="2023-03" db="EMBL/GenBank/DDBJ databases">
        <title>Roseibium porphyridii sp. nov. and Roseibium rhodosorbium sp. nov. isolated from marine algae, Porphyridium cruentum and Rhodosorus marinus, respectively.</title>
        <authorList>
            <person name="Lee M.W."/>
            <person name="Choi B.J."/>
            <person name="Lee J.K."/>
            <person name="Choi D.G."/>
            <person name="Baek J.H."/>
            <person name="Bayburt H."/>
            <person name="Kim J.M."/>
            <person name="Han D.M."/>
            <person name="Kim K.H."/>
            <person name="Jeon C.O."/>
        </authorList>
    </citation>
    <scope>NUCLEOTIDE SEQUENCE [LARGE SCALE GENOMIC DNA]</scope>
    <source>
        <strain evidence="1 2">KMA01</strain>
    </source>
</reference>